<evidence type="ECO:0000313" key="5">
    <source>
        <dbReference type="Proteomes" id="UP001596956"/>
    </source>
</evidence>
<dbReference type="PANTHER" id="PTHR45266:SF3">
    <property type="entry name" value="OXALOACETATE DECARBOXYLASE ALPHA CHAIN"/>
    <property type="match status" value="1"/>
</dbReference>
<evidence type="ECO:0000259" key="3">
    <source>
        <dbReference type="PROSITE" id="PS50968"/>
    </source>
</evidence>
<dbReference type="Proteomes" id="UP001596956">
    <property type="component" value="Unassembled WGS sequence"/>
</dbReference>
<evidence type="ECO:0000256" key="2">
    <source>
        <dbReference type="SAM" id="MobiDB-lite"/>
    </source>
</evidence>
<feature type="domain" description="Lipoyl-binding" evidence="3">
    <location>
        <begin position="1"/>
        <end position="58"/>
    </location>
</feature>
<dbReference type="PANTHER" id="PTHR45266">
    <property type="entry name" value="OXALOACETATE DECARBOXYLASE ALPHA CHAIN"/>
    <property type="match status" value="1"/>
</dbReference>
<dbReference type="InterPro" id="IPR050709">
    <property type="entry name" value="Biotin_Carboxyl_Carrier/Decarb"/>
</dbReference>
<gene>
    <name evidence="4" type="ORF">ACFQZU_19805</name>
</gene>
<dbReference type="SUPFAM" id="SSF51230">
    <property type="entry name" value="Single hybrid motif"/>
    <property type="match status" value="1"/>
</dbReference>
<proteinExistence type="predicted"/>
<dbReference type="PROSITE" id="PS50968">
    <property type="entry name" value="BIOTINYL_LIPOYL"/>
    <property type="match status" value="1"/>
</dbReference>
<name>A0ABW3BJP1_9ACTN</name>
<protein>
    <submittedName>
        <fullName evidence="4">Acetyl-CoA carboxylase biotin carboxyl carrier protein subunit</fullName>
    </submittedName>
</protein>
<dbReference type="InterPro" id="IPR011053">
    <property type="entry name" value="Single_hybrid_motif"/>
</dbReference>
<dbReference type="CDD" id="cd06850">
    <property type="entry name" value="biotinyl_domain"/>
    <property type="match status" value="1"/>
</dbReference>
<comment type="caution">
    <text evidence="4">The sequence shown here is derived from an EMBL/GenBank/DDBJ whole genome shotgun (WGS) entry which is preliminary data.</text>
</comment>
<reference evidence="5" key="1">
    <citation type="journal article" date="2019" name="Int. J. Syst. Evol. Microbiol.">
        <title>The Global Catalogue of Microorganisms (GCM) 10K type strain sequencing project: providing services to taxonomists for standard genome sequencing and annotation.</title>
        <authorList>
            <consortium name="The Broad Institute Genomics Platform"/>
            <consortium name="The Broad Institute Genome Sequencing Center for Infectious Disease"/>
            <person name="Wu L."/>
            <person name="Ma J."/>
        </authorList>
    </citation>
    <scope>NUCLEOTIDE SEQUENCE [LARGE SCALE GENOMIC DNA]</scope>
    <source>
        <strain evidence="5">CCUG 63369</strain>
    </source>
</reference>
<accession>A0ABW3BJP1</accession>
<dbReference type="Pfam" id="PF00364">
    <property type="entry name" value="Biotin_lipoyl"/>
    <property type="match status" value="1"/>
</dbReference>
<keyword evidence="5" id="KW-1185">Reference proteome</keyword>
<feature type="region of interest" description="Disordered" evidence="2">
    <location>
        <begin position="58"/>
        <end position="80"/>
    </location>
</feature>
<feature type="non-terminal residue" evidence="4">
    <location>
        <position position="1"/>
    </location>
</feature>
<feature type="compositionally biased region" description="Polar residues" evidence="2">
    <location>
        <begin position="65"/>
        <end position="80"/>
    </location>
</feature>
<dbReference type="Gene3D" id="2.40.50.100">
    <property type="match status" value="1"/>
</dbReference>
<sequence>LSVAVVEGQDVSAGAPVAVVEAMKMEHTVTAPVGGTVAELPARPGRPVAMDALLARITPEPAPTSPGSDASDSASTTLEE</sequence>
<dbReference type="EMBL" id="JBHTHR010000961">
    <property type="protein sequence ID" value="MFD0803546.1"/>
    <property type="molecule type" value="Genomic_DNA"/>
</dbReference>
<evidence type="ECO:0000256" key="1">
    <source>
        <dbReference type="ARBA" id="ARBA00023267"/>
    </source>
</evidence>
<evidence type="ECO:0000313" key="4">
    <source>
        <dbReference type="EMBL" id="MFD0803546.1"/>
    </source>
</evidence>
<keyword evidence="1" id="KW-0092">Biotin</keyword>
<organism evidence="4 5">
    <name type="scientific">Streptomonospora algeriensis</name>
    <dbReference type="NCBI Taxonomy" id="995084"/>
    <lineage>
        <taxon>Bacteria</taxon>
        <taxon>Bacillati</taxon>
        <taxon>Actinomycetota</taxon>
        <taxon>Actinomycetes</taxon>
        <taxon>Streptosporangiales</taxon>
        <taxon>Nocardiopsidaceae</taxon>
        <taxon>Streptomonospora</taxon>
    </lineage>
</organism>
<dbReference type="InterPro" id="IPR000089">
    <property type="entry name" value="Biotin_lipoyl"/>
</dbReference>